<comment type="similarity">
    <text evidence="7">Belongs to the binding-protein-dependent transport system permease family.</text>
</comment>
<dbReference type="PROSITE" id="PS50928">
    <property type="entry name" value="ABC_TM1"/>
    <property type="match status" value="1"/>
</dbReference>
<dbReference type="GO" id="GO:0055085">
    <property type="term" value="P:transmembrane transport"/>
    <property type="evidence" value="ECO:0007669"/>
    <property type="project" value="InterPro"/>
</dbReference>
<dbReference type="EMBL" id="CP001618">
    <property type="protein sequence ID" value="ACQ78715.1"/>
    <property type="molecule type" value="Genomic_DNA"/>
</dbReference>
<evidence type="ECO:0000256" key="6">
    <source>
        <dbReference type="ARBA" id="ARBA00023136"/>
    </source>
</evidence>
<dbReference type="InterPro" id="IPR035906">
    <property type="entry name" value="MetI-like_sf"/>
</dbReference>
<evidence type="ECO:0000256" key="5">
    <source>
        <dbReference type="ARBA" id="ARBA00022989"/>
    </source>
</evidence>
<feature type="transmembrane region" description="Helical" evidence="7">
    <location>
        <begin position="218"/>
        <end position="236"/>
    </location>
</feature>
<evidence type="ECO:0000313" key="9">
    <source>
        <dbReference type="EMBL" id="ACQ78715.1"/>
    </source>
</evidence>
<dbReference type="Proteomes" id="UP000007962">
    <property type="component" value="Chromosome"/>
</dbReference>
<dbReference type="PANTHER" id="PTHR30151">
    <property type="entry name" value="ALKANE SULFONATE ABC TRANSPORTER-RELATED, MEMBRANE SUBUNIT"/>
    <property type="match status" value="1"/>
</dbReference>
<evidence type="ECO:0000313" key="10">
    <source>
        <dbReference type="Proteomes" id="UP000007962"/>
    </source>
</evidence>
<name>C5BX40_BEUC1</name>
<reference evidence="9 10" key="1">
    <citation type="journal article" date="2009" name="Stand. Genomic Sci.">
        <title>Complete genome sequence of Beutenbergia cavernae type strain (HKI 0122).</title>
        <authorList>
            <person name="Land M."/>
            <person name="Pukall R."/>
            <person name="Abt B."/>
            <person name="Goker M."/>
            <person name="Rohde M."/>
            <person name="Glavina Del Rio T."/>
            <person name="Tice H."/>
            <person name="Copeland A."/>
            <person name="Cheng J.F."/>
            <person name="Lucas S."/>
            <person name="Chen F."/>
            <person name="Nolan M."/>
            <person name="Bruce D."/>
            <person name="Goodwin L."/>
            <person name="Pitluck S."/>
            <person name="Ivanova N."/>
            <person name="Mavromatis K."/>
            <person name="Ovchinnikova G."/>
            <person name="Pati A."/>
            <person name="Chen A."/>
            <person name="Palaniappan K."/>
            <person name="Hauser L."/>
            <person name="Chang Y.J."/>
            <person name="Jefferies C.C."/>
            <person name="Saunders E."/>
            <person name="Brettin T."/>
            <person name="Detter J.C."/>
            <person name="Han C."/>
            <person name="Chain P."/>
            <person name="Bristow J."/>
            <person name="Eisen J.A."/>
            <person name="Markowitz V."/>
            <person name="Hugenholtz P."/>
            <person name="Kyrpides N.C."/>
            <person name="Klenk H.P."/>
            <person name="Lapidus A."/>
        </authorList>
    </citation>
    <scope>NUCLEOTIDE SEQUENCE [LARGE SCALE GENOMIC DNA]</scope>
    <source>
        <strain evidence="10">ATCC BAA-8 / DSM 12333 / NBRC 16432</strain>
    </source>
</reference>
<comment type="subcellular location">
    <subcellularLocation>
        <location evidence="1 7">Cell membrane</location>
        <topology evidence="1 7">Multi-pass membrane protein</topology>
    </subcellularLocation>
</comment>
<dbReference type="STRING" id="471853.Bcav_0452"/>
<keyword evidence="6 7" id="KW-0472">Membrane</keyword>
<evidence type="ECO:0000256" key="7">
    <source>
        <dbReference type="RuleBase" id="RU363032"/>
    </source>
</evidence>
<evidence type="ECO:0000256" key="2">
    <source>
        <dbReference type="ARBA" id="ARBA00022448"/>
    </source>
</evidence>
<keyword evidence="4 7" id="KW-0812">Transmembrane</keyword>
<keyword evidence="10" id="KW-1185">Reference proteome</keyword>
<dbReference type="PANTHER" id="PTHR30151:SF20">
    <property type="entry name" value="ABC TRANSPORTER PERMEASE PROTEIN HI_0355-RELATED"/>
    <property type="match status" value="1"/>
</dbReference>
<dbReference type="OrthoDB" id="7274389at2"/>
<keyword evidence="5 7" id="KW-1133">Transmembrane helix</keyword>
<protein>
    <submittedName>
        <fullName evidence="9">Binding-protein-dependent transport systems inner membrane component</fullName>
    </submittedName>
</protein>
<evidence type="ECO:0000256" key="3">
    <source>
        <dbReference type="ARBA" id="ARBA00022475"/>
    </source>
</evidence>
<proteinExistence type="inferred from homology"/>
<dbReference type="HOGENOM" id="CLU_046113_2_1_11"/>
<dbReference type="InterPro" id="IPR000515">
    <property type="entry name" value="MetI-like"/>
</dbReference>
<evidence type="ECO:0000256" key="4">
    <source>
        <dbReference type="ARBA" id="ARBA00022692"/>
    </source>
</evidence>
<accession>C5BX40</accession>
<sequence length="252" mass="25652">MRRTRRVLLPSLVLAALVAVWELAVRAAELPPFVLPAPTAVLAAGVRLHDELGAHLATTLTEAGLGLAAGAFAGAGIAVVVALVPVIGDAVLPLVVLTQTVPTVVLAPLLILWAGFGIGGKVVLVALTTFFPVMVATSSAMARADAELADMVRGLGGGRRDELALVRLPAALPGALAGLRIAATYAIGAAVVAEYLAGASGIGVFIQHSRKAYAVDQILVGVLLVGLVTGALVLAVDALSRRLVPWQRPDLS</sequence>
<feature type="transmembrane region" description="Helical" evidence="7">
    <location>
        <begin position="65"/>
        <end position="87"/>
    </location>
</feature>
<dbReference type="SUPFAM" id="SSF161098">
    <property type="entry name" value="MetI-like"/>
    <property type="match status" value="1"/>
</dbReference>
<dbReference type="AlphaFoldDB" id="C5BX40"/>
<evidence type="ECO:0000259" key="8">
    <source>
        <dbReference type="PROSITE" id="PS50928"/>
    </source>
</evidence>
<dbReference type="eggNOG" id="COG0600">
    <property type="taxonomic scope" value="Bacteria"/>
</dbReference>
<dbReference type="KEGG" id="bcv:Bcav_0452"/>
<feature type="domain" description="ABC transmembrane type-1" evidence="8">
    <location>
        <begin position="56"/>
        <end position="240"/>
    </location>
</feature>
<evidence type="ECO:0000256" key="1">
    <source>
        <dbReference type="ARBA" id="ARBA00004651"/>
    </source>
</evidence>
<feature type="transmembrane region" description="Helical" evidence="7">
    <location>
        <begin position="185"/>
        <end position="206"/>
    </location>
</feature>
<keyword evidence="2 7" id="KW-0813">Transport</keyword>
<dbReference type="RefSeq" id="WP_012725495.1">
    <property type="nucleotide sequence ID" value="NC_012669.1"/>
</dbReference>
<dbReference type="Gene3D" id="1.10.3720.10">
    <property type="entry name" value="MetI-like"/>
    <property type="match status" value="1"/>
</dbReference>
<dbReference type="CDD" id="cd06261">
    <property type="entry name" value="TM_PBP2"/>
    <property type="match status" value="1"/>
</dbReference>
<dbReference type="GO" id="GO:0005886">
    <property type="term" value="C:plasma membrane"/>
    <property type="evidence" value="ECO:0007669"/>
    <property type="project" value="UniProtKB-SubCell"/>
</dbReference>
<dbReference type="Pfam" id="PF00528">
    <property type="entry name" value="BPD_transp_1"/>
    <property type="match status" value="1"/>
</dbReference>
<gene>
    <name evidence="9" type="ordered locus">Bcav_0452</name>
</gene>
<keyword evidence="3" id="KW-1003">Cell membrane</keyword>
<organism evidence="9 10">
    <name type="scientific">Beutenbergia cavernae (strain ATCC BAA-8 / DSM 12333 / CCUG 43141 / JCM 11478 / NBRC 16432 / NCIMB 13614 / HKI 0122)</name>
    <dbReference type="NCBI Taxonomy" id="471853"/>
    <lineage>
        <taxon>Bacteria</taxon>
        <taxon>Bacillati</taxon>
        <taxon>Actinomycetota</taxon>
        <taxon>Actinomycetes</taxon>
        <taxon>Micrococcales</taxon>
        <taxon>Beutenbergiaceae</taxon>
        <taxon>Beutenbergia</taxon>
    </lineage>
</organism>